<evidence type="ECO:0000313" key="2">
    <source>
        <dbReference type="Proteomes" id="UP001341840"/>
    </source>
</evidence>
<dbReference type="EMBL" id="JASCZI010211609">
    <property type="protein sequence ID" value="MED6195070.1"/>
    <property type="molecule type" value="Genomic_DNA"/>
</dbReference>
<organism evidence="1 2">
    <name type="scientific">Stylosanthes scabra</name>
    <dbReference type="NCBI Taxonomy" id="79078"/>
    <lineage>
        <taxon>Eukaryota</taxon>
        <taxon>Viridiplantae</taxon>
        <taxon>Streptophyta</taxon>
        <taxon>Embryophyta</taxon>
        <taxon>Tracheophyta</taxon>
        <taxon>Spermatophyta</taxon>
        <taxon>Magnoliopsida</taxon>
        <taxon>eudicotyledons</taxon>
        <taxon>Gunneridae</taxon>
        <taxon>Pentapetalae</taxon>
        <taxon>rosids</taxon>
        <taxon>fabids</taxon>
        <taxon>Fabales</taxon>
        <taxon>Fabaceae</taxon>
        <taxon>Papilionoideae</taxon>
        <taxon>50 kb inversion clade</taxon>
        <taxon>dalbergioids sensu lato</taxon>
        <taxon>Dalbergieae</taxon>
        <taxon>Pterocarpus clade</taxon>
        <taxon>Stylosanthes</taxon>
    </lineage>
</organism>
<reference evidence="1 2" key="1">
    <citation type="journal article" date="2023" name="Plants (Basel)">
        <title>Bridging the Gap: Combining Genomics and Transcriptomics Approaches to Understand Stylosanthes scabra, an Orphan Legume from the Brazilian Caatinga.</title>
        <authorList>
            <person name="Ferreira-Neto J.R.C."/>
            <person name="da Silva M.D."/>
            <person name="Binneck E."/>
            <person name="de Melo N.F."/>
            <person name="da Silva R.H."/>
            <person name="de Melo A.L.T.M."/>
            <person name="Pandolfi V."/>
            <person name="Bustamante F.O."/>
            <person name="Brasileiro-Vidal A.C."/>
            <person name="Benko-Iseppon A.M."/>
        </authorList>
    </citation>
    <scope>NUCLEOTIDE SEQUENCE [LARGE SCALE GENOMIC DNA]</scope>
    <source>
        <tissue evidence="1">Leaves</tissue>
    </source>
</reference>
<evidence type="ECO:0000313" key="1">
    <source>
        <dbReference type="EMBL" id="MED6195070.1"/>
    </source>
</evidence>
<gene>
    <name evidence="1" type="ORF">PIB30_034501</name>
</gene>
<comment type="caution">
    <text evidence="1">The sequence shown here is derived from an EMBL/GenBank/DDBJ whole genome shotgun (WGS) entry which is preliminary data.</text>
</comment>
<protein>
    <submittedName>
        <fullName evidence="1">Uncharacterized protein</fullName>
    </submittedName>
</protein>
<name>A0ABU6XD17_9FABA</name>
<accession>A0ABU6XD17</accession>
<proteinExistence type="predicted"/>
<keyword evidence="2" id="KW-1185">Reference proteome</keyword>
<sequence>MYIVRGFGPSGPNILNSCPELGKADVSDITGFASCQACPECRGVVMSIGENFFWKFLKMTGQFDLMDDVNLLEVVGERENSSISVILMMGGRGRK</sequence>
<dbReference type="Proteomes" id="UP001341840">
    <property type="component" value="Unassembled WGS sequence"/>
</dbReference>